<evidence type="ECO:0000256" key="1">
    <source>
        <dbReference type="ARBA" id="ARBA00023002"/>
    </source>
</evidence>
<name>A0A1M6H5U6_9FIRM</name>
<dbReference type="InterPro" id="IPR019752">
    <property type="entry name" value="Pyrv/ketoisovalerate_OxRed_cat"/>
</dbReference>
<dbReference type="NCBIfam" id="NF005322">
    <property type="entry name" value="PRK06853.1-2"/>
    <property type="match status" value="1"/>
</dbReference>
<dbReference type="InterPro" id="IPR002869">
    <property type="entry name" value="Pyrv_flavodox_OxRed_cen"/>
</dbReference>
<dbReference type="SUPFAM" id="SSF53323">
    <property type="entry name" value="Pyruvate-ferredoxin oxidoreductase, PFOR, domain III"/>
    <property type="match status" value="1"/>
</dbReference>
<dbReference type="PANTHER" id="PTHR43854">
    <property type="entry name" value="INDOLEPYRUVATE OXIDOREDUCTASE SUBUNIT IORB"/>
    <property type="match status" value="1"/>
</dbReference>
<feature type="domain" description="Pyruvate/ketoisovalerate oxidoreductase catalytic" evidence="2">
    <location>
        <begin position="27"/>
        <end position="202"/>
    </location>
</feature>
<organism evidence="3 4">
    <name type="scientific">Desulfosporosinus lacus DSM 15449</name>
    <dbReference type="NCBI Taxonomy" id="1121420"/>
    <lineage>
        <taxon>Bacteria</taxon>
        <taxon>Bacillati</taxon>
        <taxon>Bacillota</taxon>
        <taxon>Clostridia</taxon>
        <taxon>Eubacteriales</taxon>
        <taxon>Desulfitobacteriaceae</taxon>
        <taxon>Desulfosporosinus</taxon>
    </lineage>
</organism>
<dbReference type="EMBL" id="FQXJ01000042">
    <property type="protein sequence ID" value="SHJ17553.1"/>
    <property type="molecule type" value="Genomic_DNA"/>
</dbReference>
<dbReference type="NCBIfam" id="NF005325">
    <property type="entry name" value="PRK06853.1-5"/>
    <property type="match status" value="1"/>
</dbReference>
<evidence type="ECO:0000313" key="4">
    <source>
        <dbReference type="Proteomes" id="UP000183954"/>
    </source>
</evidence>
<dbReference type="PANTHER" id="PTHR43854:SF1">
    <property type="entry name" value="INDOLEPYRUVATE OXIDOREDUCTASE SUBUNIT IORB"/>
    <property type="match status" value="1"/>
</dbReference>
<dbReference type="Pfam" id="PF01558">
    <property type="entry name" value="POR"/>
    <property type="match status" value="1"/>
</dbReference>
<evidence type="ECO:0000313" key="3">
    <source>
        <dbReference type="EMBL" id="SHJ17553.1"/>
    </source>
</evidence>
<proteinExistence type="predicted"/>
<accession>A0A1M6H5U6</accession>
<dbReference type="AlphaFoldDB" id="A0A1M6H5U6"/>
<dbReference type="STRING" id="1121420.SAMN02746098_05291"/>
<keyword evidence="3" id="KW-0670">Pyruvate</keyword>
<reference evidence="4" key="1">
    <citation type="submission" date="2016-11" db="EMBL/GenBank/DDBJ databases">
        <authorList>
            <person name="Varghese N."/>
            <person name="Submissions S."/>
        </authorList>
    </citation>
    <scope>NUCLEOTIDE SEQUENCE [LARGE SCALE GENOMIC DNA]</scope>
    <source>
        <strain evidence="4">DSM 15449</strain>
    </source>
</reference>
<dbReference type="Proteomes" id="UP000183954">
    <property type="component" value="Unassembled WGS sequence"/>
</dbReference>
<sequence>MSVNLMPCERPVMIMPKIINVLLVGVGGQGTILASKVLTHVAIAEGYEVKMSEIHGMAQRGGSVVTQVRMGEGVYSPVIEPGEADFIVAFEQLEAYRWAHFLKKDGVMIVNTQKIVPLTVLIGAATYPENILGDLKERVGRCIGLDGLKLAFEAGNAKATNVVLMGVLSKYMDFPEDSWRNALVERIPAKLLELNQKAFAFGVAEAK</sequence>
<keyword evidence="1" id="KW-0560">Oxidoreductase</keyword>
<dbReference type="InterPro" id="IPR052198">
    <property type="entry name" value="IorB_Oxidoreductase"/>
</dbReference>
<dbReference type="GO" id="GO:0016903">
    <property type="term" value="F:oxidoreductase activity, acting on the aldehyde or oxo group of donors"/>
    <property type="evidence" value="ECO:0007669"/>
    <property type="project" value="InterPro"/>
</dbReference>
<dbReference type="Gene3D" id="3.40.920.10">
    <property type="entry name" value="Pyruvate-ferredoxin oxidoreductase, PFOR, domain III"/>
    <property type="match status" value="1"/>
</dbReference>
<gene>
    <name evidence="3" type="ORF">SAMN02746098_05291</name>
</gene>
<keyword evidence="4" id="KW-1185">Reference proteome</keyword>
<evidence type="ECO:0000259" key="2">
    <source>
        <dbReference type="Pfam" id="PF01558"/>
    </source>
</evidence>
<protein>
    <submittedName>
        <fullName evidence="3">Indolepyruvate ferredoxin oxidoreductase beta subunit</fullName>
    </submittedName>
</protein>